<dbReference type="GO" id="GO:0016787">
    <property type="term" value="F:hydrolase activity"/>
    <property type="evidence" value="ECO:0007669"/>
    <property type="project" value="UniProtKB-KW"/>
</dbReference>
<dbReference type="PROSITE" id="PS00039">
    <property type="entry name" value="DEAD_ATP_HELICASE"/>
    <property type="match status" value="1"/>
</dbReference>
<feature type="domain" description="CSD" evidence="10">
    <location>
        <begin position="447"/>
        <end position="513"/>
    </location>
</feature>
<evidence type="ECO:0000313" key="12">
    <source>
        <dbReference type="Proteomes" id="UP000601435"/>
    </source>
</evidence>
<dbReference type="InterPro" id="IPR002059">
    <property type="entry name" value="CSP_DNA-bd"/>
</dbReference>
<protein>
    <recommendedName>
        <fullName evidence="1">RNA helicase</fullName>
        <ecNumber evidence="1">3.6.4.13</ecNumber>
    </recommendedName>
</protein>
<dbReference type="Proteomes" id="UP000601435">
    <property type="component" value="Unassembled WGS sequence"/>
</dbReference>
<dbReference type="PANTHER" id="PTHR47958">
    <property type="entry name" value="ATP-DEPENDENT RNA HELICASE DBP3"/>
    <property type="match status" value="1"/>
</dbReference>
<feature type="compositionally biased region" description="Pro residues" evidence="7">
    <location>
        <begin position="788"/>
        <end position="798"/>
    </location>
</feature>
<feature type="domain" description="Helicase ATP-binding" evidence="8">
    <location>
        <begin position="915"/>
        <end position="1089"/>
    </location>
</feature>
<dbReference type="SMART" id="SM00487">
    <property type="entry name" value="DEXDc"/>
    <property type="match status" value="1"/>
</dbReference>
<evidence type="ECO:0000256" key="2">
    <source>
        <dbReference type="ARBA" id="ARBA00022741"/>
    </source>
</evidence>
<accession>A0A812PWM2</accession>
<proteinExistence type="predicted"/>
<organism evidence="11 12">
    <name type="scientific">Symbiodinium necroappetens</name>
    <dbReference type="NCBI Taxonomy" id="1628268"/>
    <lineage>
        <taxon>Eukaryota</taxon>
        <taxon>Sar</taxon>
        <taxon>Alveolata</taxon>
        <taxon>Dinophyceae</taxon>
        <taxon>Suessiales</taxon>
        <taxon>Symbiodiniaceae</taxon>
        <taxon>Symbiodinium</taxon>
    </lineage>
</organism>
<dbReference type="Pfam" id="PF00270">
    <property type="entry name" value="DEAD"/>
    <property type="match status" value="1"/>
</dbReference>
<evidence type="ECO:0000256" key="7">
    <source>
        <dbReference type="SAM" id="MobiDB-lite"/>
    </source>
</evidence>
<gene>
    <name evidence="11" type="primary">dbp2</name>
    <name evidence="11" type="ORF">SNEC2469_LOCUS10279</name>
</gene>
<dbReference type="Gene3D" id="2.40.50.140">
    <property type="entry name" value="Nucleic acid-binding proteins"/>
    <property type="match status" value="4"/>
</dbReference>
<dbReference type="InterPro" id="IPR027417">
    <property type="entry name" value="P-loop_NTPase"/>
</dbReference>
<keyword evidence="4" id="KW-0347">Helicase</keyword>
<feature type="non-terminal residue" evidence="11">
    <location>
        <position position="1"/>
    </location>
</feature>
<dbReference type="CDD" id="cd18787">
    <property type="entry name" value="SF2_C_DEAD"/>
    <property type="match status" value="1"/>
</dbReference>
<dbReference type="GO" id="GO:0003676">
    <property type="term" value="F:nucleic acid binding"/>
    <property type="evidence" value="ECO:0007669"/>
    <property type="project" value="InterPro"/>
</dbReference>
<evidence type="ECO:0000259" key="8">
    <source>
        <dbReference type="PROSITE" id="PS51192"/>
    </source>
</evidence>
<comment type="caution">
    <text evidence="11">The sequence shown here is derived from an EMBL/GenBank/DDBJ whole genome shotgun (WGS) entry which is preliminary data.</text>
</comment>
<dbReference type="PROSITE" id="PS51192">
    <property type="entry name" value="HELICASE_ATP_BIND_1"/>
    <property type="match status" value="1"/>
</dbReference>
<dbReference type="EC" id="3.6.4.13" evidence="1"/>
<feature type="region of interest" description="Disordered" evidence="7">
    <location>
        <begin position="1"/>
        <end position="24"/>
    </location>
</feature>
<feature type="domain" description="Helicase C-terminal" evidence="9">
    <location>
        <begin position="1113"/>
        <end position="1271"/>
    </location>
</feature>
<dbReference type="GO" id="GO:0005524">
    <property type="term" value="F:ATP binding"/>
    <property type="evidence" value="ECO:0007669"/>
    <property type="project" value="UniProtKB-KW"/>
</dbReference>
<feature type="coiled-coil region" evidence="6">
    <location>
        <begin position="84"/>
        <end position="115"/>
    </location>
</feature>
<dbReference type="SMART" id="SM00357">
    <property type="entry name" value="CSP"/>
    <property type="match status" value="4"/>
</dbReference>
<dbReference type="Pfam" id="PF00313">
    <property type="entry name" value="CSD"/>
    <property type="match status" value="3"/>
</dbReference>
<name>A0A812PWM2_9DINO</name>
<evidence type="ECO:0000256" key="3">
    <source>
        <dbReference type="ARBA" id="ARBA00022801"/>
    </source>
</evidence>
<feature type="region of interest" description="Disordered" evidence="7">
    <location>
        <begin position="765"/>
        <end position="804"/>
    </location>
</feature>
<dbReference type="InterPro" id="IPR001650">
    <property type="entry name" value="Helicase_C-like"/>
</dbReference>
<dbReference type="SMART" id="SM00490">
    <property type="entry name" value="HELICc"/>
    <property type="match status" value="1"/>
</dbReference>
<reference evidence="11" key="1">
    <citation type="submission" date="2021-02" db="EMBL/GenBank/DDBJ databases">
        <authorList>
            <person name="Dougan E. K."/>
            <person name="Rhodes N."/>
            <person name="Thang M."/>
            <person name="Chan C."/>
        </authorList>
    </citation>
    <scope>NUCLEOTIDE SEQUENCE</scope>
</reference>
<dbReference type="EMBL" id="CAJNJA010016407">
    <property type="protein sequence ID" value="CAE7380138.1"/>
    <property type="molecule type" value="Genomic_DNA"/>
</dbReference>
<evidence type="ECO:0000259" key="10">
    <source>
        <dbReference type="PROSITE" id="PS51857"/>
    </source>
</evidence>
<evidence type="ECO:0000256" key="1">
    <source>
        <dbReference type="ARBA" id="ARBA00012552"/>
    </source>
</evidence>
<evidence type="ECO:0000256" key="6">
    <source>
        <dbReference type="SAM" id="Coils"/>
    </source>
</evidence>
<dbReference type="GO" id="GO:0003724">
    <property type="term" value="F:RNA helicase activity"/>
    <property type="evidence" value="ECO:0007669"/>
    <property type="project" value="UniProtKB-EC"/>
</dbReference>
<dbReference type="InterPro" id="IPR012340">
    <property type="entry name" value="NA-bd_OB-fold"/>
</dbReference>
<dbReference type="OrthoDB" id="196131at2759"/>
<dbReference type="InterPro" id="IPR000629">
    <property type="entry name" value="RNA-helicase_DEAD-box_CS"/>
</dbReference>
<keyword evidence="2" id="KW-0547">Nucleotide-binding</keyword>
<dbReference type="InterPro" id="IPR011129">
    <property type="entry name" value="CSD"/>
</dbReference>
<dbReference type="Gene3D" id="3.40.50.300">
    <property type="entry name" value="P-loop containing nucleotide triphosphate hydrolases"/>
    <property type="match status" value="2"/>
</dbReference>
<keyword evidence="3" id="KW-0378">Hydrolase</keyword>
<dbReference type="SUPFAM" id="SSF52540">
    <property type="entry name" value="P-loop containing nucleoside triphosphate hydrolases"/>
    <property type="match status" value="1"/>
</dbReference>
<evidence type="ECO:0000256" key="5">
    <source>
        <dbReference type="ARBA" id="ARBA00022840"/>
    </source>
</evidence>
<keyword evidence="5" id="KW-0067">ATP-binding</keyword>
<sequence length="1420" mass="155243">EPSAPVEPQVPPSLTAGLPDPTSIERQKSAYSRGLDDQLKHGTEVLAQQLKQQSDNLFAMGDQRKRQYALQVDQEIKQREMELAQQHNEQLLLLQQAAQQQKSALEHQANALLLEFNQKKAQEDLAYQQYQFQKQQYETQLQYNDEMKELQAGDLDGVLSLDLDSLDMKRNEEVAQQRAFIAQQAVCQTLRLRFLHQVRVNRASGGWLQLLAGKVLALGPCHKRKKRQNRVLSRNRCMMSNAPHVPQVSVVQDEASQSWQKLAGMAEPAHVMLCPGAGGGKVPAARMLELMQLCLPVSCILLPMHVKRHDSSSDRVRSCVAPYELSHRDMAQYTGFVKSYNESKGWGFIECPQTQAIYGKDIFVLRSALSGGGQGDQVMFNVVDHGRGPQASDVVVLGSARPATPLGAVNGPMNGHGYSQQMQPMPTARSAPMTVYSQPVNQHAGSNMVGTVKSYNAEKGWGFVTSPEVVEMYGKDVFFMKSSVVGGVIERNQQVSFTVVSGTKGMQAEKVCPISPAPAMHRDSAFPAMRAPPPLMIPVVPQMPRMLAPPPSAASAARPAPDQLFFGAVKGYNEEKGWGHISCEAAKAVYGKEVFLLRSTLGGALVEAGTLLAFKVTMAAKGPQACEVTVLPAETFQFEGQPGREFVGTVKLHNTKHTGMHHLGSMASRRVSRLLRPGLRLCPSPGAQRSAPRMLVTDNFGRRPELYDDDTFIPIDEHPASWAVRPQPQPSHVGSTIETVEATRAEEAEPREAEPTATATATVARAAAATEHSHSAEPLPTPGGVKLQPPPAPPPPPRVPEEMPPSEAWQVQKHVGPPCASGRDLSHAGMNLEPVDWSQASSGSLSLFYKEHPAVTSQSREEVQDFLQQNGVQVEGTKELPKPIRSFDHAGFPKPVVEYLRGEFSVPTPIQSVGWPLALSGRDMVGLAQTGSGKTLAYLLPAMLHVKAQPAELGEGPVVLVLAPTRELAMQIQMEAFRVGEILGVRDAVVYGGVSRRGQEQILRKGVDVLIATPGRLLDFLEARVTNLGRVSYLVVDEADRMLDMGFEPQLRRVVSQVRPERQTVMWSATWPANIRDLANDFCENMLKVTVGISAAKANPNIRQDIRVVTELDKKQRFFEWLQEVSPAQGAQPRVLVFTETKRAADALCRELRYEQYAAGAIHGDKDQRERDSILYQFRKGRCQILVATDVAQRGLDIKDVAYVVNYSMPKTIEDYVHRIGRTGRAGAHGTAVSFFTCDFGASDKARMARGLVKVIEDAGQEPPEALRMFNAEKRWGFVTSDEITALFSGKDIFLHQNALQDAASLPEVGQQVRFSIEVGESGKLQAKEVILEGVSLLGQDAGFSPVRPGVPSERAAPYYSESNLSAAEALVVAEVRMSISAVPAGYCAGQVMPTTLPVMPGSHCSAPGTYMPAPMPMST</sequence>
<evidence type="ECO:0000313" key="11">
    <source>
        <dbReference type="EMBL" id="CAE7380138.1"/>
    </source>
</evidence>
<dbReference type="PROSITE" id="PS51194">
    <property type="entry name" value="HELICASE_CTER"/>
    <property type="match status" value="1"/>
</dbReference>
<evidence type="ECO:0000259" key="9">
    <source>
        <dbReference type="PROSITE" id="PS51194"/>
    </source>
</evidence>
<dbReference type="InterPro" id="IPR014001">
    <property type="entry name" value="Helicase_ATP-bd"/>
</dbReference>
<dbReference type="SUPFAM" id="SSF50249">
    <property type="entry name" value="Nucleic acid-binding proteins"/>
    <property type="match status" value="3"/>
</dbReference>
<dbReference type="InterPro" id="IPR011545">
    <property type="entry name" value="DEAD/DEAH_box_helicase_dom"/>
</dbReference>
<keyword evidence="12" id="KW-1185">Reference proteome</keyword>
<dbReference type="Pfam" id="PF00271">
    <property type="entry name" value="Helicase_C"/>
    <property type="match status" value="1"/>
</dbReference>
<feature type="domain" description="CSD" evidence="10">
    <location>
        <begin position="332"/>
        <end position="396"/>
    </location>
</feature>
<dbReference type="PROSITE" id="PS51857">
    <property type="entry name" value="CSD_2"/>
    <property type="match status" value="3"/>
</dbReference>
<dbReference type="FunFam" id="3.40.50.300:FF:000008">
    <property type="entry name" value="ATP-dependent RNA helicase RhlB"/>
    <property type="match status" value="1"/>
</dbReference>
<evidence type="ECO:0000256" key="4">
    <source>
        <dbReference type="ARBA" id="ARBA00022806"/>
    </source>
</evidence>
<keyword evidence="6" id="KW-0175">Coiled coil</keyword>
<dbReference type="FunFam" id="3.40.50.300:FF:000079">
    <property type="entry name" value="probable ATP-dependent RNA helicase DDX17"/>
    <property type="match status" value="1"/>
</dbReference>
<feature type="domain" description="CSD" evidence="10">
    <location>
        <begin position="1262"/>
        <end position="1332"/>
    </location>
</feature>